<keyword evidence="4 8" id="KW-0560">Oxidoreductase</keyword>
<evidence type="ECO:0000256" key="4">
    <source>
        <dbReference type="ARBA" id="ARBA00023002"/>
    </source>
</evidence>
<dbReference type="PRINTS" id="PR00385">
    <property type="entry name" value="P450"/>
</dbReference>
<dbReference type="GO" id="GO:0020037">
    <property type="term" value="F:heme binding"/>
    <property type="evidence" value="ECO:0007669"/>
    <property type="project" value="InterPro"/>
</dbReference>
<dbReference type="PROSITE" id="PS00086">
    <property type="entry name" value="CYTOCHROME_P450"/>
    <property type="match status" value="1"/>
</dbReference>
<keyword evidence="3 7" id="KW-0479">Metal-binding</keyword>
<dbReference type="Proteomes" id="UP000287188">
    <property type="component" value="Unassembled WGS sequence"/>
</dbReference>
<keyword evidence="5 7" id="KW-0408">Iron</keyword>
<evidence type="ECO:0000256" key="5">
    <source>
        <dbReference type="ARBA" id="ARBA00023004"/>
    </source>
</evidence>
<comment type="cofactor">
    <cofactor evidence="7">
        <name>heme</name>
        <dbReference type="ChEBI" id="CHEBI:30413"/>
    </cofactor>
</comment>
<evidence type="ECO:0000256" key="1">
    <source>
        <dbReference type="ARBA" id="ARBA00010617"/>
    </source>
</evidence>
<evidence type="ECO:0000256" key="8">
    <source>
        <dbReference type="RuleBase" id="RU000461"/>
    </source>
</evidence>
<comment type="caution">
    <text evidence="9">The sequence shown here is derived from an EMBL/GenBank/DDBJ whole genome shotgun (WGS) entry which is preliminary data.</text>
</comment>
<dbReference type="PANTHER" id="PTHR24291">
    <property type="entry name" value="CYTOCHROME P450 FAMILY 4"/>
    <property type="match status" value="1"/>
</dbReference>
<evidence type="ECO:0000313" key="10">
    <source>
        <dbReference type="Proteomes" id="UP000287188"/>
    </source>
</evidence>
<evidence type="ECO:0000256" key="7">
    <source>
        <dbReference type="PIRSR" id="PIRSR602401-1"/>
    </source>
</evidence>
<feature type="binding site" description="axial binding residue" evidence="7">
    <location>
        <position position="152"/>
    </location>
    <ligand>
        <name>heme</name>
        <dbReference type="ChEBI" id="CHEBI:30413"/>
    </ligand>
    <ligandPart>
        <name>Fe</name>
        <dbReference type="ChEBI" id="CHEBI:18248"/>
    </ligandPart>
</feature>
<dbReference type="InterPro" id="IPR036396">
    <property type="entry name" value="Cyt_P450_sf"/>
</dbReference>
<evidence type="ECO:0008006" key="11">
    <source>
        <dbReference type="Google" id="ProtNLM"/>
    </source>
</evidence>
<evidence type="ECO:0000256" key="6">
    <source>
        <dbReference type="ARBA" id="ARBA00023033"/>
    </source>
</evidence>
<dbReference type="GO" id="GO:0016705">
    <property type="term" value="F:oxidoreductase activity, acting on paired donors, with incorporation or reduction of molecular oxygen"/>
    <property type="evidence" value="ECO:0007669"/>
    <property type="project" value="InterPro"/>
</dbReference>
<gene>
    <name evidence="9" type="ORF">KDK_81310</name>
</gene>
<evidence type="ECO:0000256" key="2">
    <source>
        <dbReference type="ARBA" id="ARBA00022617"/>
    </source>
</evidence>
<dbReference type="AlphaFoldDB" id="A0A402AYY9"/>
<accession>A0A402AYY9</accession>
<proteinExistence type="inferred from homology"/>
<evidence type="ECO:0000256" key="3">
    <source>
        <dbReference type="ARBA" id="ARBA00022723"/>
    </source>
</evidence>
<dbReference type="GO" id="GO:0005506">
    <property type="term" value="F:iron ion binding"/>
    <property type="evidence" value="ECO:0007669"/>
    <property type="project" value="InterPro"/>
</dbReference>
<dbReference type="PANTHER" id="PTHR24291:SF50">
    <property type="entry name" value="BIFUNCTIONAL ALBAFLAVENONE MONOOXYGENASE_TERPENE SYNTHASE"/>
    <property type="match status" value="1"/>
</dbReference>
<protein>
    <recommendedName>
        <fullName evidence="11">Cytochrome P450</fullName>
    </recommendedName>
</protein>
<name>A0A402AYY9_9CHLR</name>
<dbReference type="InterPro" id="IPR050196">
    <property type="entry name" value="Cytochrome_P450_Monoox"/>
</dbReference>
<comment type="similarity">
    <text evidence="1 8">Belongs to the cytochrome P450 family.</text>
</comment>
<dbReference type="PRINTS" id="PR00463">
    <property type="entry name" value="EP450I"/>
</dbReference>
<organism evidence="9 10">
    <name type="scientific">Dictyobacter kobayashii</name>
    <dbReference type="NCBI Taxonomy" id="2014872"/>
    <lineage>
        <taxon>Bacteria</taxon>
        <taxon>Bacillati</taxon>
        <taxon>Chloroflexota</taxon>
        <taxon>Ktedonobacteria</taxon>
        <taxon>Ktedonobacterales</taxon>
        <taxon>Dictyobacteraceae</taxon>
        <taxon>Dictyobacter</taxon>
    </lineage>
</organism>
<dbReference type="InterPro" id="IPR001128">
    <property type="entry name" value="Cyt_P450"/>
</dbReference>
<dbReference type="GO" id="GO:0004497">
    <property type="term" value="F:monooxygenase activity"/>
    <property type="evidence" value="ECO:0007669"/>
    <property type="project" value="UniProtKB-KW"/>
</dbReference>
<keyword evidence="10" id="KW-1185">Reference proteome</keyword>
<reference evidence="10" key="1">
    <citation type="submission" date="2018-12" db="EMBL/GenBank/DDBJ databases">
        <title>Tengunoibacter tsumagoiensis gen. nov., sp. nov., Dictyobacter kobayashii sp. nov., D. alpinus sp. nov., and D. joshuensis sp. nov. and description of Dictyobacteraceae fam. nov. within the order Ktedonobacterales isolated from Tengu-no-mugimeshi.</title>
        <authorList>
            <person name="Wang C.M."/>
            <person name="Zheng Y."/>
            <person name="Sakai Y."/>
            <person name="Toyoda A."/>
            <person name="Minakuchi Y."/>
            <person name="Abe K."/>
            <person name="Yokota A."/>
            <person name="Yabe S."/>
        </authorList>
    </citation>
    <scope>NUCLEOTIDE SEQUENCE [LARGE SCALE GENOMIC DNA]</scope>
    <source>
        <strain evidence="10">Uno11</strain>
    </source>
</reference>
<dbReference type="InterPro" id="IPR002401">
    <property type="entry name" value="Cyt_P450_E_grp-I"/>
</dbReference>
<dbReference type="Pfam" id="PF00067">
    <property type="entry name" value="p450"/>
    <property type="match status" value="1"/>
</dbReference>
<dbReference type="SUPFAM" id="SSF48264">
    <property type="entry name" value="Cytochrome P450"/>
    <property type="match status" value="1"/>
</dbReference>
<evidence type="ECO:0000313" key="9">
    <source>
        <dbReference type="EMBL" id="GCE24331.1"/>
    </source>
</evidence>
<dbReference type="Gene3D" id="1.10.630.10">
    <property type="entry name" value="Cytochrome P450"/>
    <property type="match status" value="1"/>
</dbReference>
<keyword evidence="6 8" id="KW-0503">Monooxygenase</keyword>
<dbReference type="EMBL" id="BIFS01000002">
    <property type="protein sequence ID" value="GCE24331.1"/>
    <property type="molecule type" value="Genomic_DNA"/>
</dbReference>
<sequence>MSDKQIHDHVLTFVAAGHETAQNTLSWTLYLLSQHPHVRAKLLAELQTVLAGRTPTLDDLPALPYLESVINEAWRFYPPAWRQARMALEDFELDGYHIPAGTIAILSQWVVHNLPDIWGDPENFRPERWDKQQGQQIPQGAYFPFGLGPRICIGMPFAQLETKLLLATILQRYVPQLAPGARIVFQPLVTLRPRYGMPMRLEANDTLIPVAQEV</sequence>
<dbReference type="InterPro" id="IPR017972">
    <property type="entry name" value="Cyt_P450_CS"/>
</dbReference>
<keyword evidence="2 7" id="KW-0349">Heme</keyword>